<evidence type="ECO:0000313" key="4">
    <source>
        <dbReference type="Proteomes" id="UP000002408"/>
    </source>
</evidence>
<dbReference type="HOGENOM" id="CLU_046535_1_2_2"/>
<evidence type="ECO:0000313" key="3">
    <source>
        <dbReference type="EMBL" id="ABS54969.1"/>
    </source>
</evidence>
<keyword evidence="1" id="KW-0812">Transmembrane</keyword>
<dbReference type="Pfam" id="PF14257">
    <property type="entry name" value="DUF4349"/>
    <property type="match status" value="1"/>
</dbReference>
<sequence length="300" mass="31043" precursor="true">MQKKILVIIAVCIAAIAAIAGAALLLGGSSSQPANPVGGPAVAGYGDAPAWSSSRADTSLVAYAPVPTAVPTSVGADEQSFDTKIIRTADVTLEVQNVTSAAATVAAIGTGAGGYVSTTNIGTDYSGQPYGSVVIRIPAANFDSTLSGVQALGTVKSISTQGQDVTEEYVDVQAQITAYQNQIAQYNLIMKNATKVEDVLAVQQQIDQVQTSLDRVNGRMKYLNSQVDYSTISVSLQEPAPVGGTQGHDFVAAINEGIAGFFAVIDAIIVFVIAVLPLAIVGCVAYAGYRFWKGRRPAQP</sequence>
<reference evidence="4" key="1">
    <citation type="journal article" date="2015" name="Microbiology">
        <title>Genome of Methanoregula boonei 6A8 reveals adaptations to oligotrophic peatland environments.</title>
        <authorList>
            <person name="Braeuer S."/>
            <person name="Cadillo-Quiroz H."/>
            <person name="Kyrpides N."/>
            <person name="Woyke T."/>
            <person name="Goodwin L."/>
            <person name="Detter C."/>
            <person name="Podell S."/>
            <person name="Yavitt J.B."/>
            <person name="Zinder S.H."/>
        </authorList>
    </citation>
    <scope>NUCLEOTIDE SEQUENCE [LARGE SCALE GENOMIC DNA]</scope>
    <source>
        <strain evidence="4">DSM 21154 / JCM 14090 / 6A8</strain>
    </source>
</reference>
<organism evidence="3 4">
    <name type="scientific">Methanoregula boonei (strain DSM 21154 / JCM 14090 / 6A8)</name>
    <dbReference type="NCBI Taxonomy" id="456442"/>
    <lineage>
        <taxon>Archaea</taxon>
        <taxon>Methanobacteriati</taxon>
        <taxon>Methanobacteriota</taxon>
        <taxon>Stenosarchaea group</taxon>
        <taxon>Methanomicrobia</taxon>
        <taxon>Methanomicrobiales</taxon>
        <taxon>Methanoregulaceae</taxon>
        <taxon>Methanoregula</taxon>
    </lineage>
</organism>
<keyword evidence="4" id="KW-1185">Reference proteome</keyword>
<protein>
    <recommendedName>
        <fullName evidence="2">DUF4349 domain-containing protein</fullName>
    </recommendedName>
</protein>
<dbReference type="OrthoDB" id="242217at2157"/>
<dbReference type="eggNOG" id="arCOG04609">
    <property type="taxonomic scope" value="Archaea"/>
</dbReference>
<proteinExistence type="predicted"/>
<name>A7I5F8_METB6</name>
<accession>A7I5F8</accession>
<dbReference type="InterPro" id="IPR025645">
    <property type="entry name" value="DUF4349"/>
</dbReference>
<dbReference type="AlphaFoldDB" id="A7I5F8"/>
<dbReference type="KEGG" id="mbn:Mboo_0451"/>
<feature type="domain" description="DUF4349" evidence="2">
    <location>
        <begin position="84"/>
        <end position="289"/>
    </location>
</feature>
<dbReference type="GeneID" id="5409888"/>
<keyword evidence="1" id="KW-0472">Membrane</keyword>
<keyword evidence="1" id="KW-1133">Transmembrane helix</keyword>
<dbReference type="EMBL" id="CP000780">
    <property type="protein sequence ID" value="ABS54969.1"/>
    <property type="molecule type" value="Genomic_DNA"/>
</dbReference>
<gene>
    <name evidence="3" type="ordered locus">Mboo_0451</name>
</gene>
<feature type="transmembrane region" description="Helical" evidence="1">
    <location>
        <begin position="261"/>
        <end position="289"/>
    </location>
</feature>
<evidence type="ECO:0000259" key="2">
    <source>
        <dbReference type="Pfam" id="PF14257"/>
    </source>
</evidence>
<evidence type="ECO:0000256" key="1">
    <source>
        <dbReference type="SAM" id="Phobius"/>
    </source>
</evidence>
<dbReference type="Proteomes" id="UP000002408">
    <property type="component" value="Chromosome"/>
</dbReference>
<dbReference type="RefSeq" id="WP_011991457.1">
    <property type="nucleotide sequence ID" value="NC_009712.1"/>
</dbReference>